<evidence type="ECO:0000313" key="2">
    <source>
        <dbReference type="EMBL" id="TRM65051.1"/>
    </source>
</evidence>
<evidence type="ECO:0000313" key="3">
    <source>
        <dbReference type="Proteomes" id="UP000320762"/>
    </source>
</evidence>
<comment type="caution">
    <text evidence="2">The sequence shown here is derived from an EMBL/GenBank/DDBJ whole genome shotgun (WGS) entry which is preliminary data.</text>
</comment>
<organism evidence="2 3">
    <name type="scientific">Schizophyllum amplum</name>
    <dbReference type="NCBI Taxonomy" id="97359"/>
    <lineage>
        <taxon>Eukaryota</taxon>
        <taxon>Fungi</taxon>
        <taxon>Dikarya</taxon>
        <taxon>Basidiomycota</taxon>
        <taxon>Agaricomycotina</taxon>
        <taxon>Agaricomycetes</taxon>
        <taxon>Agaricomycetidae</taxon>
        <taxon>Agaricales</taxon>
        <taxon>Schizophyllaceae</taxon>
        <taxon>Schizophyllum</taxon>
    </lineage>
</organism>
<dbReference type="Proteomes" id="UP000320762">
    <property type="component" value="Unassembled WGS sequence"/>
</dbReference>
<keyword evidence="3" id="KW-1185">Reference proteome</keyword>
<feature type="region of interest" description="Disordered" evidence="1">
    <location>
        <begin position="59"/>
        <end position="81"/>
    </location>
</feature>
<protein>
    <submittedName>
        <fullName evidence="2">Uncharacterized protein</fullName>
    </submittedName>
</protein>
<gene>
    <name evidence="2" type="ORF">BD626DRAFT_239812</name>
</gene>
<evidence type="ECO:0000256" key="1">
    <source>
        <dbReference type="SAM" id="MobiDB-lite"/>
    </source>
</evidence>
<name>A0A550CJR5_9AGAR</name>
<proteinExistence type="predicted"/>
<sequence length="111" mass="12546">MSHDRVSESRRISIHWWKEVQMKRCSQCVFLDATGFFHSPRYRCAGGWRPGSRSGVLILPSDKPTPALRPQASGCTRKTCDRPQGTPMALHGTFWTFAKSVLVVINEQRAS</sequence>
<dbReference type="EMBL" id="VDMD01000006">
    <property type="protein sequence ID" value="TRM65051.1"/>
    <property type="molecule type" value="Genomic_DNA"/>
</dbReference>
<reference evidence="2 3" key="1">
    <citation type="journal article" date="2019" name="New Phytol.">
        <title>Comparative genomics reveals unique wood-decay strategies and fruiting body development in the Schizophyllaceae.</title>
        <authorList>
            <person name="Almasi E."/>
            <person name="Sahu N."/>
            <person name="Krizsan K."/>
            <person name="Balint B."/>
            <person name="Kovacs G.M."/>
            <person name="Kiss B."/>
            <person name="Cseklye J."/>
            <person name="Drula E."/>
            <person name="Henrissat B."/>
            <person name="Nagy I."/>
            <person name="Chovatia M."/>
            <person name="Adam C."/>
            <person name="LaButti K."/>
            <person name="Lipzen A."/>
            <person name="Riley R."/>
            <person name="Grigoriev I.V."/>
            <person name="Nagy L.G."/>
        </authorList>
    </citation>
    <scope>NUCLEOTIDE SEQUENCE [LARGE SCALE GENOMIC DNA]</scope>
    <source>
        <strain evidence="2 3">NL-1724</strain>
    </source>
</reference>
<dbReference type="AlphaFoldDB" id="A0A550CJR5"/>
<accession>A0A550CJR5</accession>